<dbReference type="KEGG" id="fmr:Fuma_06607"/>
<dbReference type="AlphaFoldDB" id="A0A1P8WSB0"/>
<dbReference type="STRING" id="1891926.Fuma_06607"/>
<sequence length="49" mass="5413">MNLNKDSLNPDSVLIGVRMSGLKRNQCGRDSSYRDCPSVLIQKSVNTDS</sequence>
<keyword evidence="2" id="KW-1185">Reference proteome</keyword>
<dbReference type="EMBL" id="CP017641">
    <property type="protein sequence ID" value="APZ96931.1"/>
    <property type="molecule type" value="Genomic_DNA"/>
</dbReference>
<evidence type="ECO:0000313" key="1">
    <source>
        <dbReference type="EMBL" id="APZ96931.1"/>
    </source>
</evidence>
<protein>
    <submittedName>
        <fullName evidence="1">Uncharacterized protein</fullName>
    </submittedName>
</protein>
<reference evidence="1 2" key="1">
    <citation type="journal article" date="2016" name="Front. Microbiol.">
        <title>Fuerstia marisgermanicae gen. nov., sp. nov., an Unusual Member of the Phylum Planctomycetes from the German Wadden Sea.</title>
        <authorList>
            <person name="Kohn T."/>
            <person name="Heuer A."/>
            <person name="Jogler M."/>
            <person name="Vollmers J."/>
            <person name="Boedeker C."/>
            <person name="Bunk B."/>
            <person name="Rast P."/>
            <person name="Borchert D."/>
            <person name="Glockner I."/>
            <person name="Freese H.M."/>
            <person name="Klenk H.P."/>
            <person name="Overmann J."/>
            <person name="Kaster A.K."/>
            <person name="Rohde M."/>
            <person name="Wiegand S."/>
            <person name="Jogler C."/>
        </authorList>
    </citation>
    <scope>NUCLEOTIDE SEQUENCE [LARGE SCALE GENOMIC DNA]</scope>
    <source>
        <strain evidence="1 2">NH11</strain>
    </source>
</reference>
<evidence type="ECO:0000313" key="2">
    <source>
        <dbReference type="Proteomes" id="UP000187735"/>
    </source>
</evidence>
<accession>A0A1P8WSB0</accession>
<organism evidence="1 2">
    <name type="scientific">Fuerstiella marisgermanici</name>
    <dbReference type="NCBI Taxonomy" id="1891926"/>
    <lineage>
        <taxon>Bacteria</taxon>
        <taxon>Pseudomonadati</taxon>
        <taxon>Planctomycetota</taxon>
        <taxon>Planctomycetia</taxon>
        <taxon>Planctomycetales</taxon>
        <taxon>Planctomycetaceae</taxon>
        <taxon>Fuerstiella</taxon>
    </lineage>
</organism>
<name>A0A1P8WSB0_9PLAN</name>
<gene>
    <name evidence="1" type="ORF">Fuma_06607</name>
</gene>
<dbReference type="Proteomes" id="UP000187735">
    <property type="component" value="Chromosome"/>
</dbReference>
<proteinExistence type="predicted"/>